<protein>
    <recommendedName>
        <fullName evidence="4">Plasmid recombination enzyme</fullName>
    </recommendedName>
</protein>
<proteinExistence type="predicted"/>
<evidence type="ECO:0008006" key="4">
    <source>
        <dbReference type="Google" id="ProtNLM"/>
    </source>
</evidence>
<name>A0A8I1Y7R1_BRAEL</name>
<dbReference type="RefSeq" id="WP_194483268.1">
    <property type="nucleotide sequence ID" value="NZ_JAFICZ010000001.1"/>
</dbReference>
<dbReference type="Gene3D" id="3.30.930.30">
    <property type="match status" value="1"/>
</dbReference>
<sequence>MIPSYQFNHVEPYSRKGAHRKNSTKRKCSMFDIRDEMIRAPHACDHVTDPQPPNLIFGLPPGEAFDMAAARAAQAVDKIGRRLRPEALVVLVGVATWPDLTAHVQQDAEARDLYVQWRDATVAWLQSQWGDRLVTVVEHMDELRPHVHYIVLPELEPDNRLRIASVHPGFRAAANCADAGGKPREQSKAYKAAMTAFQDCYYEDVGVCFGLFRIGPRLQRLTREEWKERKRQAEILAREHARIDDRLATIKRQAREFVVEKTAAANAAAESKINGIETQSRHDMMMLKQEANRRMAILRGREQALRNELEEKDALITAQEEQLAHALERLAIYESGLGRDAGR</sequence>
<evidence type="ECO:0000313" key="2">
    <source>
        <dbReference type="EMBL" id="MBP1294327.1"/>
    </source>
</evidence>
<comment type="caution">
    <text evidence="2">The sequence shown here is derived from an EMBL/GenBank/DDBJ whole genome shotgun (WGS) entry which is preliminary data.</text>
</comment>
<gene>
    <name evidence="2" type="ORF">JOH49_004080</name>
</gene>
<dbReference type="AlphaFoldDB" id="A0A8I1Y7R1"/>
<feature type="coiled-coil region" evidence="1">
    <location>
        <begin position="288"/>
        <end position="329"/>
    </location>
</feature>
<evidence type="ECO:0000256" key="1">
    <source>
        <dbReference type="SAM" id="Coils"/>
    </source>
</evidence>
<evidence type="ECO:0000313" key="3">
    <source>
        <dbReference type="Proteomes" id="UP000673383"/>
    </source>
</evidence>
<reference evidence="2" key="1">
    <citation type="submission" date="2021-02" db="EMBL/GenBank/DDBJ databases">
        <title>Genomic Encyclopedia of Type Strains, Phase IV (KMG-V): Genome sequencing to study the core and pangenomes of soil and plant-associated prokaryotes.</title>
        <authorList>
            <person name="Whitman W."/>
        </authorList>
    </citation>
    <scope>NUCLEOTIDE SEQUENCE</scope>
    <source>
        <strain evidence="2">USDA 406</strain>
    </source>
</reference>
<organism evidence="2 3">
    <name type="scientific">Bradyrhizobium elkanii</name>
    <dbReference type="NCBI Taxonomy" id="29448"/>
    <lineage>
        <taxon>Bacteria</taxon>
        <taxon>Pseudomonadati</taxon>
        <taxon>Pseudomonadota</taxon>
        <taxon>Alphaproteobacteria</taxon>
        <taxon>Hyphomicrobiales</taxon>
        <taxon>Nitrobacteraceae</taxon>
        <taxon>Bradyrhizobium</taxon>
    </lineage>
</organism>
<dbReference type="EMBL" id="JAFICZ010000001">
    <property type="protein sequence ID" value="MBP1294327.1"/>
    <property type="molecule type" value="Genomic_DNA"/>
</dbReference>
<dbReference type="Proteomes" id="UP000673383">
    <property type="component" value="Unassembled WGS sequence"/>
</dbReference>
<accession>A0A8I1Y7R1</accession>
<keyword evidence="1" id="KW-0175">Coiled coil</keyword>